<dbReference type="Proteomes" id="UP000593566">
    <property type="component" value="Unassembled WGS sequence"/>
</dbReference>
<dbReference type="RefSeq" id="XP_037150696.1">
    <property type="nucleotide sequence ID" value="XM_037293043.1"/>
</dbReference>
<dbReference type="EMBL" id="JACCJB010000014">
    <property type="protein sequence ID" value="KAF6221261.1"/>
    <property type="molecule type" value="Genomic_DNA"/>
</dbReference>
<comment type="caution">
    <text evidence="1">The sequence shown here is derived from an EMBL/GenBank/DDBJ whole genome shotgun (WGS) entry which is preliminary data.</text>
</comment>
<dbReference type="AlphaFoldDB" id="A0A8H6CDN6"/>
<dbReference type="GeneID" id="59330530"/>
<keyword evidence="2" id="KW-1185">Reference proteome</keyword>
<organism evidence="1 2">
    <name type="scientific">Letharia lupina</name>
    <dbReference type="NCBI Taxonomy" id="560253"/>
    <lineage>
        <taxon>Eukaryota</taxon>
        <taxon>Fungi</taxon>
        <taxon>Dikarya</taxon>
        <taxon>Ascomycota</taxon>
        <taxon>Pezizomycotina</taxon>
        <taxon>Lecanoromycetes</taxon>
        <taxon>OSLEUM clade</taxon>
        <taxon>Lecanoromycetidae</taxon>
        <taxon>Lecanorales</taxon>
        <taxon>Lecanorineae</taxon>
        <taxon>Parmeliaceae</taxon>
        <taxon>Letharia</taxon>
    </lineage>
</organism>
<proteinExistence type="predicted"/>
<evidence type="ECO:0000313" key="2">
    <source>
        <dbReference type="Proteomes" id="UP000593566"/>
    </source>
</evidence>
<name>A0A8H6CDN6_9LECA</name>
<protein>
    <submittedName>
        <fullName evidence="1">Uncharacterized protein</fullName>
    </submittedName>
</protein>
<accession>A0A8H6CDN6</accession>
<gene>
    <name evidence="1" type="ORF">HO133_002116</name>
</gene>
<sequence length="144" mass="13740">MPPPPAPAPALDPPTFATAQLSLLAADLAADTARTLPLLAAHAPKRLAAAGLALTNLVLAGRRTGIGGRTVLVLEVDGAVGGGGGGVGVGDVVRVGKQVGGGEGRKGGVEGVVVRVGSGSGGGVQVAVGEGEEGGGSWGGRLWV</sequence>
<evidence type="ECO:0000313" key="1">
    <source>
        <dbReference type="EMBL" id="KAF6221261.1"/>
    </source>
</evidence>
<dbReference type="Gene3D" id="2.40.30.270">
    <property type="match status" value="1"/>
</dbReference>
<reference evidence="1 2" key="1">
    <citation type="journal article" date="2020" name="Genomics">
        <title>Complete, high-quality genomes from long-read metagenomic sequencing of two wolf lichen thalli reveals enigmatic genome architecture.</title>
        <authorList>
            <person name="McKenzie S.K."/>
            <person name="Walston R.F."/>
            <person name="Allen J.L."/>
        </authorList>
    </citation>
    <scope>NUCLEOTIDE SEQUENCE [LARGE SCALE GENOMIC DNA]</scope>
    <source>
        <strain evidence="1">WasteWater1</strain>
    </source>
</reference>